<evidence type="ECO:0000256" key="1">
    <source>
        <dbReference type="SAM" id="MobiDB-lite"/>
    </source>
</evidence>
<keyword evidence="2" id="KW-1133">Transmembrane helix</keyword>
<feature type="chain" id="PRO_5006621666" evidence="3">
    <location>
        <begin position="20"/>
        <end position="296"/>
    </location>
</feature>
<dbReference type="VEuPathDB" id="TriTrypDB:BSAL_04425"/>
<feature type="region of interest" description="Disordered" evidence="1">
    <location>
        <begin position="200"/>
        <end position="227"/>
    </location>
</feature>
<dbReference type="AlphaFoldDB" id="A0A0S4IV52"/>
<keyword evidence="3" id="KW-0732">Signal</keyword>
<name>A0A0S4IV52_BODSA</name>
<keyword evidence="2" id="KW-0472">Membrane</keyword>
<dbReference type="Proteomes" id="UP000051952">
    <property type="component" value="Unassembled WGS sequence"/>
</dbReference>
<evidence type="ECO:0000313" key="5">
    <source>
        <dbReference type="Proteomes" id="UP000051952"/>
    </source>
</evidence>
<sequence>MLAARLALGFLLIAAAAVASVSIGIDRWTMHTADATFLMTGLRRSCGVNGCMRNEYNASVTTLGNCTKSLSTFEELNDAAWALQIAAVAVLGTGSLFMIGSSFQSLRCFVVSIVTALVGAIGYVVGGGIAYNTHNEWLYCGLTFCDNYYAAGGLRCVTEQGPSFALWCIAIAVAGSGFAGALWFLAADVAKSNLLKKSLPRGERRSSQSRESVSRETRAMSPREPVRAPTTTIVVPAGFHYQPESGLYFSDAQNTFFDQRNGHYFSAEHNSWYNPDTKQWYVKEEHVSPAAAPVVS</sequence>
<gene>
    <name evidence="4" type="ORF">BSAL_04425</name>
</gene>
<dbReference type="EMBL" id="CYKH01000493">
    <property type="protein sequence ID" value="CUG01397.1"/>
    <property type="molecule type" value="Genomic_DNA"/>
</dbReference>
<feature type="transmembrane region" description="Helical" evidence="2">
    <location>
        <begin position="164"/>
        <end position="187"/>
    </location>
</feature>
<feature type="signal peptide" evidence="3">
    <location>
        <begin position="1"/>
        <end position="19"/>
    </location>
</feature>
<organism evidence="4 5">
    <name type="scientific">Bodo saltans</name>
    <name type="common">Flagellated protozoan</name>
    <dbReference type="NCBI Taxonomy" id="75058"/>
    <lineage>
        <taxon>Eukaryota</taxon>
        <taxon>Discoba</taxon>
        <taxon>Euglenozoa</taxon>
        <taxon>Kinetoplastea</taxon>
        <taxon>Metakinetoplastina</taxon>
        <taxon>Eubodonida</taxon>
        <taxon>Bodonidae</taxon>
        <taxon>Bodo</taxon>
    </lineage>
</organism>
<feature type="compositionally biased region" description="Basic and acidic residues" evidence="1">
    <location>
        <begin position="200"/>
        <end position="218"/>
    </location>
</feature>
<reference evidence="5" key="1">
    <citation type="submission" date="2015-09" db="EMBL/GenBank/DDBJ databases">
        <authorList>
            <consortium name="Pathogen Informatics"/>
        </authorList>
    </citation>
    <scope>NUCLEOTIDE SEQUENCE [LARGE SCALE GENOMIC DNA]</scope>
    <source>
        <strain evidence="5">Lake Konstanz</strain>
    </source>
</reference>
<feature type="transmembrane region" description="Helical" evidence="2">
    <location>
        <begin position="106"/>
        <end position="131"/>
    </location>
</feature>
<keyword evidence="2" id="KW-0812">Transmembrane</keyword>
<feature type="transmembrane region" description="Helical" evidence="2">
    <location>
        <begin position="79"/>
        <end position="99"/>
    </location>
</feature>
<keyword evidence="5" id="KW-1185">Reference proteome</keyword>
<protein>
    <submittedName>
        <fullName evidence="4">Membrane-associated protein, putative</fullName>
    </submittedName>
</protein>
<accession>A0A0S4IV52</accession>
<evidence type="ECO:0000256" key="2">
    <source>
        <dbReference type="SAM" id="Phobius"/>
    </source>
</evidence>
<proteinExistence type="predicted"/>
<evidence type="ECO:0000313" key="4">
    <source>
        <dbReference type="EMBL" id="CUG01397.1"/>
    </source>
</evidence>
<evidence type="ECO:0000256" key="3">
    <source>
        <dbReference type="SAM" id="SignalP"/>
    </source>
</evidence>